<comment type="caution">
    <text evidence="3">The sequence shown here is derived from an EMBL/GenBank/DDBJ whole genome shotgun (WGS) entry which is preliminary data.</text>
</comment>
<dbReference type="PANTHER" id="PTHR48098">
    <property type="entry name" value="ENTEROCHELIN ESTERASE-RELATED"/>
    <property type="match status" value="1"/>
</dbReference>
<keyword evidence="2" id="KW-0472">Membrane</keyword>
<sequence>MPTATAKHSARVTKQQRGPRLIPRSLRAGAAGLGIGFVAALVVAFAIQVHEAKAPHAAGTHAPTTTSTNTTATTTRSAEHAPDATRPHDRVLTVSIPGAVSGFRARPAMIYLPPYYRTNAHARPPVLVLLAGRPGSPSDWFDGGALATVMDDYAAHHHGVAPVVVVPDDLGYGRSNPLCVDGTRGHVATYLDVDVVQWIQAHLHVDTDPAHWAIGGASDGGTCSLQTALRDPGRFPTLLDIAGSQEPLVGSESYTIDEVFGGDAAAFHAVNPLEELAARRYPHLAAVLTVSTEDTVYGPQQHRVAQALAADGVPVQFHTLPGKHGWVTFRPALEQALPWLAARMHLPG</sequence>
<dbReference type="Proteomes" id="UP000295444">
    <property type="component" value="Unassembled WGS sequence"/>
</dbReference>
<dbReference type="AlphaFoldDB" id="A0A4R6S797"/>
<evidence type="ECO:0000256" key="2">
    <source>
        <dbReference type="SAM" id="Phobius"/>
    </source>
</evidence>
<evidence type="ECO:0000313" key="3">
    <source>
        <dbReference type="EMBL" id="TDP95107.1"/>
    </source>
</evidence>
<keyword evidence="2" id="KW-0812">Transmembrane</keyword>
<keyword evidence="2" id="KW-1133">Transmembrane helix</keyword>
<dbReference type="GO" id="GO:0016787">
    <property type="term" value="F:hydrolase activity"/>
    <property type="evidence" value="ECO:0007669"/>
    <property type="project" value="UniProtKB-KW"/>
</dbReference>
<dbReference type="Pfam" id="PF00756">
    <property type="entry name" value="Esterase"/>
    <property type="match status" value="1"/>
</dbReference>
<feature type="region of interest" description="Disordered" evidence="1">
    <location>
        <begin position="54"/>
        <end position="88"/>
    </location>
</feature>
<feature type="compositionally biased region" description="Low complexity" evidence="1">
    <location>
        <begin position="55"/>
        <end position="76"/>
    </location>
</feature>
<reference evidence="3 4" key="1">
    <citation type="submission" date="2019-03" db="EMBL/GenBank/DDBJ databases">
        <title>Genomic Encyclopedia of Type Strains, Phase IV (KMG-IV): sequencing the most valuable type-strain genomes for metagenomic binning, comparative biology and taxonomic classification.</title>
        <authorList>
            <person name="Goeker M."/>
        </authorList>
    </citation>
    <scope>NUCLEOTIDE SEQUENCE [LARGE SCALE GENOMIC DNA]</scope>
    <source>
        <strain evidence="3 4">DSM 45361</strain>
    </source>
</reference>
<accession>A0A4R6S797</accession>
<evidence type="ECO:0000313" key="4">
    <source>
        <dbReference type="Proteomes" id="UP000295444"/>
    </source>
</evidence>
<dbReference type="InterPro" id="IPR000801">
    <property type="entry name" value="Esterase-like"/>
</dbReference>
<evidence type="ECO:0000256" key="1">
    <source>
        <dbReference type="SAM" id="MobiDB-lite"/>
    </source>
</evidence>
<name>A0A4R6S797_LABRH</name>
<dbReference type="EMBL" id="SNXZ01000005">
    <property type="protein sequence ID" value="TDP95107.1"/>
    <property type="molecule type" value="Genomic_DNA"/>
</dbReference>
<dbReference type="Gene3D" id="3.40.50.1820">
    <property type="entry name" value="alpha/beta hydrolase"/>
    <property type="match status" value="1"/>
</dbReference>
<dbReference type="SUPFAM" id="SSF53474">
    <property type="entry name" value="alpha/beta-Hydrolases"/>
    <property type="match status" value="1"/>
</dbReference>
<dbReference type="GO" id="GO:0016747">
    <property type="term" value="F:acyltransferase activity, transferring groups other than amino-acyl groups"/>
    <property type="evidence" value="ECO:0007669"/>
    <property type="project" value="TreeGrafter"/>
</dbReference>
<dbReference type="InterPro" id="IPR050583">
    <property type="entry name" value="Mycobacterial_A85_antigen"/>
</dbReference>
<keyword evidence="3" id="KW-0378">Hydrolase</keyword>
<keyword evidence="4" id="KW-1185">Reference proteome</keyword>
<gene>
    <name evidence="3" type="ORF">EV186_105339</name>
</gene>
<feature type="compositionally biased region" description="Basic and acidic residues" evidence="1">
    <location>
        <begin position="77"/>
        <end position="88"/>
    </location>
</feature>
<dbReference type="PANTHER" id="PTHR48098:SF1">
    <property type="entry name" value="DIACYLGLYCEROL ACYLTRANSFERASE_MYCOLYLTRANSFERASE AG85A"/>
    <property type="match status" value="1"/>
</dbReference>
<organism evidence="3 4">
    <name type="scientific">Labedaea rhizosphaerae</name>
    <dbReference type="NCBI Taxonomy" id="598644"/>
    <lineage>
        <taxon>Bacteria</taxon>
        <taxon>Bacillati</taxon>
        <taxon>Actinomycetota</taxon>
        <taxon>Actinomycetes</taxon>
        <taxon>Pseudonocardiales</taxon>
        <taxon>Pseudonocardiaceae</taxon>
        <taxon>Labedaea</taxon>
    </lineage>
</organism>
<proteinExistence type="predicted"/>
<feature type="transmembrane region" description="Helical" evidence="2">
    <location>
        <begin position="26"/>
        <end position="47"/>
    </location>
</feature>
<dbReference type="InterPro" id="IPR029058">
    <property type="entry name" value="AB_hydrolase_fold"/>
</dbReference>
<protein>
    <submittedName>
        <fullName evidence="3">S-formylglutathione hydrolase FrmB</fullName>
    </submittedName>
</protein>